<accession>A0AB34IYC1</accession>
<dbReference type="EMBL" id="JBGBPQ010000017">
    <property type="protein sequence ID" value="KAL1508073.1"/>
    <property type="molecule type" value="Genomic_DNA"/>
</dbReference>
<name>A0AB34IYC1_PRYPA</name>
<feature type="region of interest" description="Disordered" evidence="1">
    <location>
        <begin position="1"/>
        <end position="34"/>
    </location>
</feature>
<dbReference type="PANTHER" id="PTHR35112">
    <property type="entry name" value="OS08G0360500 PROTEIN"/>
    <property type="match status" value="1"/>
</dbReference>
<dbReference type="AlphaFoldDB" id="A0AB34IYC1"/>
<proteinExistence type="predicted"/>
<dbReference type="Proteomes" id="UP001515480">
    <property type="component" value="Unassembled WGS sequence"/>
</dbReference>
<sequence>MAPGAMASRPETRRPRGSPPRAARSSLRPHAAPSNRTLANASCAVAVILSGGAHDVPLTSPSILRHLLDPFGPSRVCLFLRAPLDPDAHKLFVFLLSSRVHVAAVRLGPPRLSQRDHLLAASALHANAPRVLEELQLLEEAQELVEAFEHARGAPFRLVVRARFDAFWSAPVHLARLTRAMEDGIYLAPRGKAFKGLNDRFGMCNSRTARLVYRRASLLRAGGGRSFGIRGMNGEMYLNWTLHHNCIAPIQMPGLPFCLLARRRFKCCLRDTRCARAGVKCRPCADAELRRATSNRSAALSPRWPAEAARLYDHAFPSYAAPRRRAASLESSSVACARVWASVSAAHGLPWAREWGEACALARQPGCRYDANDARWLGRGCVIRAPADGGGSGGGGGGVGGGGGGAAFARGGRCVAADPIAAAGRVVHSDAAAPAAISTPAFSSWRRRFRKKGGGGVPRPAGNGSRACMHPSLPASQACAAAGHGAAWWEDRQPTRHKVTVLTIVKQAAEIIREWVAYHLMVGVHHFYIVVNDCQRAAEAYRQCDKLLPFVEAGAVTLEDSLFTCQPVSRVKVLSAAVSEMARHAQPDDWLLAIDPDEFVVLPSRQRLPAFLAAAIPPAVDSVSLPWRVFGTSFRALPPTRGGLLANFRLRAWLDAPFPVFLALVEAQRAANQIHPFLAKELVRAHALSNATRCKETDAAAHTYRCAHATRWLPLLRGTLLEQSGLRAREARLWINHYAYQSDADWEAKKRRGRPRFGTWYTPRRGKPAALLSAQLDTSALAYVRALAAAAAEWSAHPPRAQRCADELLRADEYFADGAPLRRAAEARAAARRAHGGTPLGLLVNASALRRADANASRLAVVRAAERVYAAVAGASEGKGDAALHAVPRADLELISACVWHDASCKEHSFNSQGSGLLKKPHARGGTDAASKESQSVISHLKDTLLSS</sequence>
<evidence type="ECO:0000313" key="3">
    <source>
        <dbReference type="EMBL" id="KAL1508073.1"/>
    </source>
</evidence>
<comment type="caution">
    <text evidence="3">The sequence shown here is derived from an EMBL/GenBank/DDBJ whole genome shotgun (WGS) entry which is preliminary data.</text>
</comment>
<feature type="domain" description="DUF7796" evidence="2">
    <location>
        <begin position="44"/>
        <end position="304"/>
    </location>
</feature>
<keyword evidence="4" id="KW-1185">Reference proteome</keyword>
<feature type="region of interest" description="Disordered" evidence="1">
    <location>
        <begin position="910"/>
        <end position="935"/>
    </location>
</feature>
<dbReference type="Pfam" id="PF25072">
    <property type="entry name" value="DUF7796"/>
    <property type="match status" value="1"/>
</dbReference>
<evidence type="ECO:0000313" key="4">
    <source>
        <dbReference type="Proteomes" id="UP001515480"/>
    </source>
</evidence>
<organism evidence="3 4">
    <name type="scientific">Prymnesium parvum</name>
    <name type="common">Toxic golden alga</name>
    <dbReference type="NCBI Taxonomy" id="97485"/>
    <lineage>
        <taxon>Eukaryota</taxon>
        <taxon>Haptista</taxon>
        <taxon>Haptophyta</taxon>
        <taxon>Prymnesiophyceae</taxon>
        <taxon>Prymnesiales</taxon>
        <taxon>Prymnesiaceae</taxon>
        <taxon>Prymnesium</taxon>
    </lineage>
</organism>
<feature type="compositionally biased region" description="Low complexity" evidence="1">
    <location>
        <begin position="19"/>
        <end position="34"/>
    </location>
</feature>
<dbReference type="PANTHER" id="PTHR35112:SF1">
    <property type="entry name" value="RING_FYVE_PHD ZINC FINGER SUPERFAMILY PROTEIN"/>
    <property type="match status" value="1"/>
</dbReference>
<evidence type="ECO:0000259" key="2">
    <source>
        <dbReference type="Pfam" id="PF25072"/>
    </source>
</evidence>
<dbReference type="Pfam" id="PF13704">
    <property type="entry name" value="Glyco_tranf_2_4"/>
    <property type="match status" value="1"/>
</dbReference>
<reference evidence="3 4" key="1">
    <citation type="journal article" date="2024" name="Science">
        <title>Giant polyketide synthase enzymes in the biosynthesis of giant marine polyether toxins.</title>
        <authorList>
            <person name="Fallon T.R."/>
            <person name="Shende V.V."/>
            <person name="Wierzbicki I.H."/>
            <person name="Pendleton A.L."/>
            <person name="Watervoot N.F."/>
            <person name="Auber R.P."/>
            <person name="Gonzalez D.J."/>
            <person name="Wisecaver J.H."/>
            <person name="Moore B.S."/>
        </authorList>
    </citation>
    <scope>NUCLEOTIDE SEQUENCE [LARGE SCALE GENOMIC DNA]</scope>
    <source>
        <strain evidence="3 4">12B1</strain>
    </source>
</reference>
<evidence type="ECO:0000256" key="1">
    <source>
        <dbReference type="SAM" id="MobiDB-lite"/>
    </source>
</evidence>
<dbReference type="InterPro" id="IPR056698">
    <property type="entry name" value="DUF7796"/>
</dbReference>
<gene>
    <name evidence="3" type="ORF">AB1Y20_007667</name>
</gene>
<protein>
    <recommendedName>
        <fullName evidence="2">DUF7796 domain-containing protein</fullName>
    </recommendedName>
</protein>